<proteinExistence type="predicted"/>
<evidence type="ECO:0000313" key="1">
    <source>
        <dbReference type="EMBL" id="OUN52503.1"/>
    </source>
</evidence>
<evidence type="ECO:0000313" key="4">
    <source>
        <dbReference type="Proteomes" id="UP000260795"/>
    </source>
</evidence>
<accession>A0A1Y3UUP6</accession>
<reference evidence="1" key="2">
    <citation type="journal article" date="2018" name="BMC Genomics">
        <title>Whole genome sequencing and function prediction of 133 gut anaerobes isolated from chicken caecum in pure cultures.</title>
        <authorList>
            <person name="Medvecky M."/>
            <person name="Cejkova D."/>
            <person name="Polansky O."/>
            <person name="Karasova D."/>
            <person name="Kubasova T."/>
            <person name="Cizek A."/>
            <person name="Rychlik I."/>
        </authorList>
    </citation>
    <scope>NUCLEOTIDE SEQUENCE</scope>
    <source>
        <strain evidence="1">An67</strain>
    </source>
</reference>
<sequence>MRTTDNKPVTPAQLKALHVTFHKLGMDDDARHECIASFTSGRTASSKYLTMTEARLLLSRLNQDDEQVRKMMLAEARTLCRSIYYLASQISFLNKDFPSDTEEDRQMNKAKIDVWARSRSRFRKNIRQMNVGELREVKKQLEAIARKENGKAN</sequence>
<organism evidence="1 3">
    <name type="scientific">Bacteroides uniformis</name>
    <dbReference type="NCBI Taxonomy" id="820"/>
    <lineage>
        <taxon>Bacteria</taxon>
        <taxon>Pseudomonadati</taxon>
        <taxon>Bacteroidota</taxon>
        <taxon>Bacteroidia</taxon>
        <taxon>Bacteroidales</taxon>
        <taxon>Bacteroidaceae</taxon>
        <taxon>Bacteroides</taxon>
    </lineage>
</organism>
<protein>
    <submittedName>
        <fullName evidence="1">Uncharacterized protein</fullName>
    </submittedName>
</protein>
<reference evidence="3" key="1">
    <citation type="submission" date="2017-04" db="EMBL/GenBank/DDBJ databases">
        <title>Function of individual gut microbiota members based on whole genome sequencing of pure cultures obtained from chicken caecum.</title>
        <authorList>
            <person name="Medvecky M."/>
            <person name="Cejkova D."/>
            <person name="Polansky O."/>
            <person name="Karasova D."/>
            <person name="Kubasova T."/>
            <person name="Cizek A."/>
            <person name="Rychlik I."/>
        </authorList>
    </citation>
    <scope>NUCLEOTIDE SEQUENCE [LARGE SCALE GENOMIC DNA]</scope>
    <source>
        <strain evidence="3">An67</strain>
    </source>
</reference>
<dbReference type="Proteomes" id="UP000196329">
    <property type="component" value="Unassembled WGS sequence"/>
</dbReference>
<gene>
    <name evidence="1" type="ORF">B5G17_17365</name>
    <name evidence="2" type="ORF">DXC80_07680</name>
</gene>
<dbReference type="EMBL" id="QSRK01000009">
    <property type="protein sequence ID" value="RGL14727.1"/>
    <property type="molecule type" value="Genomic_DNA"/>
</dbReference>
<comment type="caution">
    <text evidence="1">The sequence shown here is derived from an EMBL/GenBank/DDBJ whole genome shotgun (WGS) entry which is preliminary data.</text>
</comment>
<dbReference type="EMBL" id="NFHS01000011">
    <property type="protein sequence ID" value="OUN52503.1"/>
    <property type="molecule type" value="Genomic_DNA"/>
</dbReference>
<evidence type="ECO:0000313" key="3">
    <source>
        <dbReference type="Proteomes" id="UP000196329"/>
    </source>
</evidence>
<dbReference type="AlphaFoldDB" id="A0A1Y3UUP6"/>
<name>A0A1Y3UUP6_BACUN</name>
<dbReference type="Proteomes" id="UP000260795">
    <property type="component" value="Unassembled WGS sequence"/>
</dbReference>
<evidence type="ECO:0000313" key="2">
    <source>
        <dbReference type="EMBL" id="RGL14727.1"/>
    </source>
</evidence>
<reference evidence="2 4" key="3">
    <citation type="submission" date="2018-08" db="EMBL/GenBank/DDBJ databases">
        <title>A genome reference for cultivated species of the human gut microbiota.</title>
        <authorList>
            <person name="Zou Y."/>
            <person name="Xue W."/>
            <person name="Luo G."/>
        </authorList>
    </citation>
    <scope>NUCLEOTIDE SEQUENCE [LARGE SCALE GENOMIC DNA]</scope>
    <source>
        <strain evidence="2 4">TF08-13</strain>
    </source>
</reference>
<dbReference type="RefSeq" id="WP_087333305.1">
    <property type="nucleotide sequence ID" value="NZ_JADNCX010000001.1"/>
</dbReference>